<evidence type="ECO:0000313" key="5">
    <source>
        <dbReference type="Proteomes" id="UP000502823"/>
    </source>
</evidence>
<dbReference type="GO" id="GO:0043525">
    <property type="term" value="P:positive regulation of neuron apoptotic process"/>
    <property type="evidence" value="ECO:0007669"/>
    <property type="project" value="TreeGrafter"/>
</dbReference>
<dbReference type="InterPro" id="IPR001309">
    <property type="entry name" value="Pept_C14_p20"/>
</dbReference>
<feature type="chain" id="PRO_5027047440" description="Caspase family p20 domain-containing protein" evidence="2">
    <location>
        <begin position="24"/>
        <end position="136"/>
    </location>
</feature>
<dbReference type="PROSITE" id="PS50208">
    <property type="entry name" value="CASPASE_P20"/>
    <property type="match status" value="1"/>
</dbReference>
<dbReference type="PRINTS" id="PR00376">
    <property type="entry name" value="IL1BCENZYME"/>
</dbReference>
<comment type="caution">
    <text evidence="4">The sequence shown here is derived from an EMBL/GenBank/DDBJ whole genome shotgun (WGS) entry which is preliminary data.</text>
</comment>
<dbReference type="GO" id="GO:0006508">
    <property type="term" value="P:proteolysis"/>
    <property type="evidence" value="ECO:0007669"/>
    <property type="project" value="InterPro"/>
</dbReference>
<protein>
    <recommendedName>
        <fullName evidence="3">Caspase family p20 domain-containing protein</fullName>
    </recommendedName>
</protein>
<dbReference type="SMART" id="SM00115">
    <property type="entry name" value="CASc"/>
    <property type="match status" value="1"/>
</dbReference>
<gene>
    <name evidence="4" type="ORF">Cfor_08859</name>
</gene>
<dbReference type="OrthoDB" id="6116485at2759"/>
<reference evidence="5" key="1">
    <citation type="submission" date="2020-01" db="EMBL/GenBank/DDBJ databases">
        <title>Draft genome sequence of the Termite Coptotermes fromosanus.</title>
        <authorList>
            <person name="Itakura S."/>
            <person name="Yosikawa Y."/>
            <person name="Umezawa K."/>
        </authorList>
    </citation>
    <scope>NUCLEOTIDE SEQUENCE [LARGE SCALE GENOMIC DNA]</scope>
</reference>
<sequence>IKNAILLISSALIDVLLLPAAQTDHSDCDCFVLAVLSHGERGIIYSRDTFYKPEALWTPFTADKCPTLAGKPKLFFLQVCQGDKLDGGIVLKSRTEVDSGSMGNLPESSRTEVDGSSMGYNIPIHPDFLIAYATIP</sequence>
<proteinExistence type="inferred from homology"/>
<dbReference type="InterPro" id="IPR002398">
    <property type="entry name" value="Pept_C14"/>
</dbReference>
<evidence type="ECO:0000259" key="3">
    <source>
        <dbReference type="PROSITE" id="PS50208"/>
    </source>
</evidence>
<feature type="non-terminal residue" evidence="4">
    <location>
        <position position="136"/>
    </location>
</feature>
<dbReference type="SUPFAM" id="SSF52129">
    <property type="entry name" value="Caspase-like"/>
    <property type="match status" value="1"/>
</dbReference>
<evidence type="ECO:0000313" key="4">
    <source>
        <dbReference type="EMBL" id="GFG39733.1"/>
    </source>
</evidence>
<keyword evidence="2" id="KW-0732">Signal</keyword>
<dbReference type="AlphaFoldDB" id="A0A6L2Q4B7"/>
<dbReference type="InParanoid" id="A0A6L2Q4B7"/>
<comment type="similarity">
    <text evidence="1">Belongs to the peptidase C14A family.</text>
</comment>
<organism evidence="4 5">
    <name type="scientific">Coptotermes formosanus</name>
    <name type="common">Formosan subterranean termite</name>
    <dbReference type="NCBI Taxonomy" id="36987"/>
    <lineage>
        <taxon>Eukaryota</taxon>
        <taxon>Metazoa</taxon>
        <taxon>Ecdysozoa</taxon>
        <taxon>Arthropoda</taxon>
        <taxon>Hexapoda</taxon>
        <taxon>Insecta</taxon>
        <taxon>Pterygota</taxon>
        <taxon>Neoptera</taxon>
        <taxon>Polyneoptera</taxon>
        <taxon>Dictyoptera</taxon>
        <taxon>Blattodea</taxon>
        <taxon>Blattoidea</taxon>
        <taxon>Termitoidae</taxon>
        <taxon>Rhinotermitidae</taxon>
        <taxon>Coptotermes</taxon>
    </lineage>
</organism>
<dbReference type="GO" id="GO:0004197">
    <property type="term" value="F:cysteine-type endopeptidase activity"/>
    <property type="evidence" value="ECO:0007669"/>
    <property type="project" value="InterPro"/>
</dbReference>
<dbReference type="GO" id="GO:0006915">
    <property type="term" value="P:apoptotic process"/>
    <property type="evidence" value="ECO:0007669"/>
    <property type="project" value="TreeGrafter"/>
</dbReference>
<name>A0A6L2Q4B7_COPFO</name>
<feature type="non-terminal residue" evidence="4">
    <location>
        <position position="1"/>
    </location>
</feature>
<feature type="domain" description="Caspase family p20" evidence="3">
    <location>
        <begin position="21"/>
        <end position="84"/>
    </location>
</feature>
<evidence type="ECO:0000256" key="2">
    <source>
        <dbReference type="SAM" id="SignalP"/>
    </source>
</evidence>
<evidence type="ECO:0000256" key="1">
    <source>
        <dbReference type="ARBA" id="ARBA00010134"/>
    </source>
</evidence>
<dbReference type="PANTHER" id="PTHR10454">
    <property type="entry name" value="CASPASE"/>
    <property type="match status" value="1"/>
</dbReference>
<dbReference type="Gene3D" id="3.40.50.1460">
    <property type="match status" value="1"/>
</dbReference>
<dbReference type="Pfam" id="PF00656">
    <property type="entry name" value="Peptidase_C14"/>
    <property type="match status" value="1"/>
</dbReference>
<keyword evidence="5" id="KW-1185">Reference proteome</keyword>
<dbReference type="Proteomes" id="UP000502823">
    <property type="component" value="Unassembled WGS sequence"/>
</dbReference>
<feature type="signal peptide" evidence="2">
    <location>
        <begin position="1"/>
        <end position="23"/>
    </location>
</feature>
<dbReference type="EMBL" id="BLKM01001053">
    <property type="protein sequence ID" value="GFG39733.1"/>
    <property type="molecule type" value="Genomic_DNA"/>
</dbReference>
<dbReference type="InterPro" id="IPR029030">
    <property type="entry name" value="Caspase-like_dom_sf"/>
</dbReference>
<dbReference type="InterPro" id="IPR015917">
    <property type="entry name" value="Pept_C14A"/>
</dbReference>
<accession>A0A6L2Q4B7</accession>
<dbReference type="InterPro" id="IPR016129">
    <property type="entry name" value="Caspase_his_AS"/>
</dbReference>
<dbReference type="InterPro" id="IPR011600">
    <property type="entry name" value="Pept_C14_caspase"/>
</dbReference>
<dbReference type="PROSITE" id="PS01121">
    <property type="entry name" value="CASPASE_HIS"/>
    <property type="match status" value="1"/>
</dbReference>
<dbReference type="GO" id="GO:0005737">
    <property type="term" value="C:cytoplasm"/>
    <property type="evidence" value="ECO:0007669"/>
    <property type="project" value="TreeGrafter"/>
</dbReference>
<dbReference type="PANTHER" id="PTHR10454:SF245">
    <property type="entry name" value="CASPASE-RELATED"/>
    <property type="match status" value="1"/>
</dbReference>